<sequence>MGNHNTHPDNSKRSLSRNSSSVDIQEKSQLLPIEKLAKLLANKSLTEDAIEGIGASAFKRYLFPNYPELSRRLFSFLAVNAGLPGSSHVISPNQFKLQSEKLLGILAEEEQVLMYVRMFADNSDEITPEQFRDLLFIIYKIAMDHYAEGPQSCRQTFKTIQAVVDSAFHKKNVVGVNYMTTWLLGNCPRLVILLHRYIVHILSTSYRILVEKQATDKPPELELTTPVLEKSSPLDETPQPLLPLSQVWLLTTTLPPLYTRPTLTSPSINTSFSAQNFLAKFLDFSCPSHWTILYNSSQHGLGANRFLHHTLSYRGPTLTFIRGENDLELCCGATDEWRESHVYWGREECICLQILPLFKVLDRGPKLMYLNTSIRGYPLGLRAGKDTRKPCIEVNNSFDQVMFNGVPFRLHSVEVWGCGTPQSREIQLDIKQWQLKQVEKQRQVKMSSKDWLDHPDRYLLEMAGRQNYTPS</sequence>
<name>A0A9P0F6W5_BEMTA</name>
<feature type="domain" description="TLDc" evidence="2">
    <location>
        <begin position="262"/>
        <end position="419"/>
    </location>
</feature>
<feature type="region of interest" description="Disordered" evidence="1">
    <location>
        <begin position="1"/>
        <end position="23"/>
    </location>
</feature>
<evidence type="ECO:0000313" key="3">
    <source>
        <dbReference type="EMBL" id="CAH0391608.1"/>
    </source>
</evidence>
<dbReference type="EMBL" id="OU963867">
    <property type="protein sequence ID" value="CAH0391608.1"/>
    <property type="molecule type" value="Genomic_DNA"/>
</dbReference>
<dbReference type="Proteomes" id="UP001152759">
    <property type="component" value="Chromosome 6"/>
</dbReference>
<accession>A0A9P0F6W5</accession>
<dbReference type="KEGG" id="btab:109036778"/>
<dbReference type="Pfam" id="PF07534">
    <property type="entry name" value="TLD"/>
    <property type="match status" value="1"/>
</dbReference>
<evidence type="ECO:0000259" key="2">
    <source>
        <dbReference type="PROSITE" id="PS51886"/>
    </source>
</evidence>
<evidence type="ECO:0000256" key="1">
    <source>
        <dbReference type="SAM" id="MobiDB-lite"/>
    </source>
</evidence>
<gene>
    <name evidence="3" type="ORF">BEMITA_LOCUS10207</name>
</gene>
<protein>
    <recommendedName>
        <fullName evidence="2">TLDc domain-containing protein</fullName>
    </recommendedName>
</protein>
<feature type="compositionally biased region" description="Basic and acidic residues" evidence="1">
    <location>
        <begin position="1"/>
        <end position="12"/>
    </location>
</feature>
<reference evidence="3" key="1">
    <citation type="submission" date="2021-12" db="EMBL/GenBank/DDBJ databases">
        <authorList>
            <person name="King R."/>
        </authorList>
    </citation>
    <scope>NUCLEOTIDE SEQUENCE</scope>
</reference>
<evidence type="ECO:0000313" key="4">
    <source>
        <dbReference type="Proteomes" id="UP001152759"/>
    </source>
</evidence>
<organism evidence="3 4">
    <name type="scientific">Bemisia tabaci</name>
    <name type="common">Sweetpotato whitefly</name>
    <name type="synonym">Aleurodes tabaci</name>
    <dbReference type="NCBI Taxonomy" id="7038"/>
    <lineage>
        <taxon>Eukaryota</taxon>
        <taxon>Metazoa</taxon>
        <taxon>Ecdysozoa</taxon>
        <taxon>Arthropoda</taxon>
        <taxon>Hexapoda</taxon>
        <taxon>Insecta</taxon>
        <taxon>Pterygota</taxon>
        <taxon>Neoptera</taxon>
        <taxon>Paraneoptera</taxon>
        <taxon>Hemiptera</taxon>
        <taxon>Sternorrhyncha</taxon>
        <taxon>Aleyrodoidea</taxon>
        <taxon>Aleyrodidae</taxon>
        <taxon>Aleyrodinae</taxon>
        <taxon>Bemisia</taxon>
    </lineage>
</organism>
<dbReference type="OrthoDB" id="289228at2759"/>
<dbReference type="AlphaFoldDB" id="A0A9P0F6W5"/>
<dbReference type="InterPro" id="IPR006571">
    <property type="entry name" value="TLDc_dom"/>
</dbReference>
<keyword evidence="4" id="KW-1185">Reference proteome</keyword>
<proteinExistence type="predicted"/>
<dbReference type="SMART" id="SM00584">
    <property type="entry name" value="TLDc"/>
    <property type="match status" value="1"/>
</dbReference>
<dbReference type="PROSITE" id="PS51886">
    <property type="entry name" value="TLDC"/>
    <property type="match status" value="1"/>
</dbReference>